<evidence type="ECO:0000256" key="4">
    <source>
        <dbReference type="ARBA" id="ARBA00022723"/>
    </source>
</evidence>
<dbReference type="Gene3D" id="3.20.20.210">
    <property type="match status" value="1"/>
</dbReference>
<comment type="cofactor">
    <cofactor evidence="1">
        <name>Zn(2+)</name>
        <dbReference type="ChEBI" id="CHEBI:29105"/>
    </cofactor>
</comment>
<dbReference type="HOGENOM" id="CLU_040933_2_1_2"/>
<dbReference type="GO" id="GO:0008168">
    <property type="term" value="F:methyltransferase activity"/>
    <property type="evidence" value="ECO:0007669"/>
    <property type="project" value="UniProtKB-KW"/>
</dbReference>
<keyword evidence="9" id="KW-1185">Reference proteome</keyword>
<dbReference type="GO" id="GO:0046872">
    <property type="term" value="F:metal ion binding"/>
    <property type="evidence" value="ECO:0007669"/>
    <property type="project" value="UniProtKB-KW"/>
</dbReference>
<dbReference type="InterPro" id="IPR000257">
    <property type="entry name" value="Uroporphyrinogen_deCOase"/>
</dbReference>
<dbReference type="NCBIfam" id="TIGR01463">
    <property type="entry name" value="mtaA_cmuA"/>
    <property type="match status" value="1"/>
</dbReference>
<dbReference type="PANTHER" id="PTHR47099">
    <property type="entry name" value="METHYLCOBAMIDE:COM METHYLTRANSFERASE MTBA"/>
    <property type="match status" value="1"/>
</dbReference>
<dbReference type="GO" id="GO:0006730">
    <property type="term" value="P:one-carbon metabolic process"/>
    <property type="evidence" value="ECO:0007669"/>
    <property type="project" value="InterPro"/>
</dbReference>
<evidence type="ECO:0000256" key="3">
    <source>
        <dbReference type="ARBA" id="ARBA00022679"/>
    </source>
</evidence>
<proteinExistence type="predicted"/>
<dbReference type="GO" id="GO:0032259">
    <property type="term" value="P:methylation"/>
    <property type="evidence" value="ECO:0007669"/>
    <property type="project" value="UniProtKB-KW"/>
</dbReference>
<keyword evidence="3 8" id="KW-0808">Transferase</keyword>
<evidence type="ECO:0000259" key="7">
    <source>
        <dbReference type="Pfam" id="PF01208"/>
    </source>
</evidence>
<dbReference type="InterPro" id="IPR038071">
    <property type="entry name" value="UROD/MetE-like_sf"/>
</dbReference>
<dbReference type="Proteomes" id="UP000007490">
    <property type="component" value="Chromosome"/>
</dbReference>
<dbReference type="PANTHER" id="PTHR47099:SF1">
    <property type="entry name" value="METHYLCOBAMIDE:COM METHYLTRANSFERASE MTBA"/>
    <property type="match status" value="1"/>
</dbReference>
<evidence type="ECO:0000256" key="1">
    <source>
        <dbReference type="ARBA" id="ARBA00001947"/>
    </source>
</evidence>
<gene>
    <name evidence="8" type="ordered locus">Metbo_1025</name>
</gene>
<dbReference type="EMBL" id="CP002551">
    <property type="protein sequence ID" value="ADZ09272.1"/>
    <property type="molecule type" value="Genomic_DNA"/>
</dbReference>
<dbReference type="RefSeq" id="WP_013644623.1">
    <property type="nucleotide sequence ID" value="NC_015216.1"/>
</dbReference>
<dbReference type="STRING" id="877455.Metbo_1025"/>
<dbReference type="NCBIfam" id="NF004889">
    <property type="entry name" value="PRK06252.1"/>
    <property type="match status" value="1"/>
</dbReference>
<dbReference type="KEGG" id="mel:Metbo_1025"/>
<keyword evidence="2 8" id="KW-0489">Methyltransferase</keyword>
<dbReference type="CDD" id="cd03307">
    <property type="entry name" value="Mta_CmuA_like"/>
    <property type="match status" value="1"/>
</dbReference>
<evidence type="ECO:0000313" key="9">
    <source>
        <dbReference type="Proteomes" id="UP000007490"/>
    </source>
</evidence>
<organism evidence="8 9">
    <name type="scientific">Methanobacterium lacus (strain AL-21)</name>
    <dbReference type="NCBI Taxonomy" id="877455"/>
    <lineage>
        <taxon>Archaea</taxon>
        <taxon>Methanobacteriati</taxon>
        <taxon>Methanobacteriota</taxon>
        <taxon>Methanomada group</taxon>
        <taxon>Methanobacteria</taxon>
        <taxon>Methanobacteriales</taxon>
        <taxon>Methanobacteriaceae</taxon>
        <taxon>Methanobacterium</taxon>
    </lineage>
</organism>
<name>F0TCJ5_METLA</name>
<feature type="domain" description="Uroporphyrinogen decarboxylase (URO-D)" evidence="7">
    <location>
        <begin position="4"/>
        <end position="349"/>
    </location>
</feature>
<protein>
    <submittedName>
        <fullName evidence="8">Methyltransferase MtaA/CmuA family</fullName>
    </submittedName>
</protein>
<evidence type="ECO:0000256" key="6">
    <source>
        <dbReference type="ARBA" id="ARBA00022994"/>
    </source>
</evidence>
<dbReference type="SUPFAM" id="SSF51726">
    <property type="entry name" value="UROD/MetE-like"/>
    <property type="match status" value="1"/>
</dbReference>
<dbReference type="GeneID" id="10277474"/>
<dbReference type="GO" id="GO:0004853">
    <property type="term" value="F:uroporphyrinogen decarboxylase activity"/>
    <property type="evidence" value="ECO:0007669"/>
    <property type="project" value="InterPro"/>
</dbReference>
<keyword evidence="6" id="KW-0484">Methanogenesis</keyword>
<dbReference type="GO" id="GO:0006779">
    <property type="term" value="P:porphyrin-containing compound biosynthetic process"/>
    <property type="evidence" value="ECO:0007669"/>
    <property type="project" value="InterPro"/>
</dbReference>
<reference evidence="9" key="1">
    <citation type="submission" date="2011-02" db="EMBL/GenBank/DDBJ databases">
        <title>Complete sequence of Methanobacterium sp. AL-21.</title>
        <authorList>
            <consortium name="US DOE Joint Genome Institute"/>
            <person name="Lucas S."/>
            <person name="Copeland A."/>
            <person name="Lapidus A."/>
            <person name="Cheng J.-F."/>
            <person name="Goodwin L."/>
            <person name="Pitluck S."/>
            <person name="Chertkov O."/>
            <person name="Detter J.C."/>
            <person name="Han C."/>
            <person name="Tapia R."/>
            <person name="Land M."/>
            <person name="Hauser L."/>
            <person name="Kyrpides N."/>
            <person name="Ivanova N."/>
            <person name="Mikhailova N."/>
            <person name="Pagani I."/>
            <person name="Cadillo-Quiroz H."/>
            <person name="Imachi H."/>
            <person name="Zinder S."/>
            <person name="Liu W."/>
            <person name="Woyke T."/>
        </authorList>
    </citation>
    <scope>NUCLEOTIDE SEQUENCE [LARGE SCALE GENOMIC DNA]</scope>
    <source>
        <strain evidence="9">AL-21</strain>
    </source>
</reference>
<dbReference type="InterPro" id="IPR006360">
    <property type="entry name" value="Mtase_MtaA_CmuA"/>
</dbReference>
<evidence type="ECO:0000256" key="5">
    <source>
        <dbReference type="ARBA" id="ARBA00022833"/>
    </source>
</evidence>
<reference evidence="8 9" key="2">
    <citation type="journal article" date="2014" name="Int. J. Syst. Evol. Microbiol.">
        <title>Methanobacterium paludis sp. nov. and a novel strain of Methanobacterium lacus isolated from northern peatlands.</title>
        <authorList>
            <person name="Cadillo-Quiroz H."/>
            <person name="Brauer S.L."/>
            <person name="Goodson N."/>
            <person name="Yavitt J.B."/>
            <person name="Zinder S.H."/>
        </authorList>
    </citation>
    <scope>NUCLEOTIDE SEQUENCE [LARGE SCALE GENOMIC DNA]</scope>
    <source>
        <strain evidence="8 9">AL-21</strain>
    </source>
</reference>
<dbReference type="NCBIfam" id="NF040654">
    <property type="entry name" value="MtaA_Meth"/>
    <property type="match status" value="1"/>
</dbReference>
<keyword evidence="5" id="KW-0862">Zinc</keyword>
<accession>F0TCJ5</accession>
<dbReference type="Pfam" id="PF01208">
    <property type="entry name" value="URO-D"/>
    <property type="match status" value="1"/>
</dbReference>
<keyword evidence="4" id="KW-0479">Metal-binding</keyword>
<sequence>MNLKNNVLKVLSGEKTDLTPVISVTQLGVVEAMEQTDAFWPEAHEDADKMATLGSSLYELVGLECARIPFCLTVEAEALGCEVDLGNEEKTPQIRSTPFKTASEIEVPANFLSNGRIPVVLEAIEKLKQKYGDTLPIIVGITGPFTLTGHLLGVENLVRYMKTKPDEIETAIDNSLDACMDYAEAISKVGPDIICVAEPTAAPELIDPLQFKSMVKPALEDLANFIKTKKVLHICGSTQPIIKDMATIGYDGISVEEKVDIKKAKEELEKGSNVMKVGGKSMPRGSSSISKIIGNISTTQTLFRGTEEEIKNEVKMVLDAGIDILAPSCGLAPRSPLKNIEAMINARNKFFDQ</sequence>
<dbReference type="InterPro" id="IPR052024">
    <property type="entry name" value="Methanogen_methyltrans"/>
</dbReference>
<dbReference type="OrthoDB" id="124836at2157"/>
<dbReference type="AlphaFoldDB" id="F0TCJ5"/>
<dbReference type="GO" id="GO:0015948">
    <property type="term" value="P:methanogenesis"/>
    <property type="evidence" value="ECO:0007669"/>
    <property type="project" value="UniProtKB-KW"/>
</dbReference>
<evidence type="ECO:0000313" key="8">
    <source>
        <dbReference type="EMBL" id="ADZ09272.1"/>
    </source>
</evidence>
<evidence type="ECO:0000256" key="2">
    <source>
        <dbReference type="ARBA" id="ARBA00022603"/>
    </source>
</evidence>
<dbReference type="eggNOG" id="arCOG03324">
    <property type="taxonomic scope" value="Archaea"/>
</dbReference>